<dbReference type="EMBL" id="JBBNAF010000005">
    <property type="protein sequence ID" value="KAK9142820.1"/>
    <property type="molecule type" value="Genomic_DNA"/>
</dbReference>
<name>A0AAP0K027_9MAGN</name>
<dbReference type="PANTHER" id="PTHR34199:SF2">
    <property type="entry name" value="NUMOD3 MOTIF FAMILY PROTEIN, EXPRESSED"/>
    <property type="match status" value="1"/>
</dbReference>
<dbReference type="AlphaFoldDB" id="A0AAP0K027"/>
<feature type="domain" description="Nuclease associated modular" evidence="2">
    <location>
        <begin position="115"/>
        <end position="143"/>
    </location>
</feature>
<reference evidence="3 4" key="1">
    <citation type="submission" date="2024-01" db="EMBL/GenBank/DDBJ databases">
        <title>Genome assemblies of Stephania.</title>
        <authorList>
            <person name="Yang L."/>
        </authorList>
    </citation>
    <scope>NUCLEOTIDE SEQUENCE [LARGE SCALE GENOMIC DNA]</scope>
    <source>
        <strain evidence="3">YNDBR</strain>
        <tissue evidence="3">Leaf</tissue>
    </source>
</reference>
<dbReference type="GO" id="GO:0003677">
    <property type="term" value="F:DNA binding"/>
    <property type="evidence" value="ECO:0007669"/>
    <property type="project" value="InterPro"/>
</dbReference>
<protein>
    <recommendedName>
        <fullName evidence="2">Nuclease associated modular domain-containing protein</fullName>
    </recommendedName>
</protein>
<accession>A0AAP0K027</accession>
<dbReference type="Proteomes" id="UP001420932">
    <property type="component" value="Unassembled WGS sequence"/>
</dbReference>
<sequence length="556" mass="62893">MPSLDLATSQPSFRNQIGILKIHNVGAFNCGKEKGFYSPSIQVLRKGNFNQRRLEIRCVLLTKAVSTLEHKFSVLTRDQHEDGHGFLLAPEPSRQDFQSSSEACNDLDEREKLRRLRISKANKGNVPWNKGRKHSAETLQRIREKTKLAMQDPKVKLKLANLGHAQSEETRAKIGIGVRMGWQRRREKLMVQETCLLQWQNLIAEASRRGSSDEEEMQWDSYETLNKQLEREWLDNVEQRKSMSRPKGSKRAPKSVEQRRKISEAISAKWADPGYRERVCFALAKYHGSPTGVKKTPRRRPSGDAQSVKSNTKKSSEDSIISSIDKKNQQRLKLKKSTPTYKDPLADSKLEMIKNIRVQKMAMETKKIEAMKRAKLLIAEAEKAASALEVAALKSPLARASLMETRKLIAEATRSLEVAEVGQNMKFKHMSYEAEVENGESISDRKVNGTCVSLSSKKRVAFDFDQRAMQILLNESEHKQVSPPPQPANLINGMEDSRQLGADQVGARNKYRRAPFVNRENSRPPPTVNVEASSGTAANKVKKWVCGRLVEVAKPD</sequence>
<dbReference type="InterPro" id="IPR003611">
    <property type="entry name" value="NUMOD3"/>
</dbReference>
<dbReference type="Pfam" id="PF07460">
    <property type="entry name" value="NUMOD3"/>
    <property type="match status" value="1"/>
</dbReference>
<evidence type="ECO:0000313" key="3">
    <source>
        <dbReference type="EMBL" id="KAK9142820.1"/>
    </source>
</evidence>
<proteinExistence type="predicted"/>
<dbReference type="PANTHER" id="PTHR34199">
    <property type="entry name" value="NUMOD3 MOTIF FAMILY PROTEIN, EXPRESSED"/>
    <property type="match status" value="1"/>
</dbReference>
<evidence type="ECO:0000259" key="2">
    <source>
        <dbReference type="Pfam" id="PF07460"/>
    </source>
</evidence>
<feature type="region of interest" description="Disordered" evidence="1">
    <location>
        <begin position="237"/>
        <end position="260"/>
    </location>
</feature>
<comment type="caution">
    <text evidence="3">The sequence shown here is derived from an EMBL/GenBank/DDBJ whole genome shotgun (WGS) entry which is preliminary data.</text>
</comment>
<feature type="compositionally biased region" description="Basic residues" evidence="1">
    <location>
        <begin position="242"/>
        <end position="253"/>
    </location>
</feature>
<feature type="region of interest" description="Disordered" evidence="1">
    <location>
        <begin position="83"/>
        <end position="104"/>
    </location>
</feature>
<organism evidence="3 4">
    <name type="scientific">Stephania yunnanensis</name>
    <dbReference type="NCBI Taxonomy" id="152371"/>
    <lineage>
        <taxon>Eukaryota</taxon>
        <taxon>Viridiplantae</taxon>
        <taxon>Streptophyta</taxon>
        <taxon>Embryophyta</taxon>
        <taxon>Tracheophyta</taxon>
        <taxon>Spermatophyta</taxon>
        <taxon>Magnoliopsida</taxon>
        <taxon>Ranunculales</taxon>
        <taxon>Menispermaceae</taxon>
        <taxon>Menispermoideae</taxon>
        <taxon>Cissampelideae</taxon>
        <taxon>Stephania</taxon>
    </lineage>
</organism>
<evidence type="ECO:0000256" key="1">
    <source>
        <dbReference type="SAM" id="MobiDB-lite"/>
    </source>
</evidence>
<feature type="region of interest" description="Disordered" evidence="1">
    <location>
        <begin position="506"/>
        <end position="535"/>
    </location>
</feature>
<evidence type="ECO:0000313" key="4">
    <source>
        <dbReference type="Proteomes" id="UP001420932"/>
    </source>
</evidence>
<feature type="region of interest" description="Disordered" evidence="1">
    <location>
        <begin position="289"/>
        <end position="320"/>
    </location>
</feature>
<keyword evidence="4" id="KW-1185">Reference proteome</keyword>
<gene>
    <name evidence="3" type="ORF">Syun_012220</name>
</gene>